<comment type="similarity">
    <text evidence="2">Belongs to the major facilitator superfamily.</text>
</comment>
<feature type="transmembrane region" description="Helical" evidence="7">
    <location>
        <begin position="273"/>
        <end position="293"/>
    </location>
</feature>
<name>A0A9D0ZAZ3_9FIRM</name>
<evidence type="ECO:0000313" key="9">
    <source>
        <dbReference type="Proteomes" id="UP000886887"/>
    </source>
</evidence>
<evidence type="ECO:0000256" key="2">
    <source>
        <dbReference type="ARBA" id="ARBA00008335"/>
    </source>
</evidence>
<feature type="transmembrane region" description="Helical" evidence="7">
    <location>
        <begin position="249"/>
        <end position="266"/>
    </location>
</feature>
<sequence>MRFTFRHTRYCCYASSVSHAAVNNLAPLLFLTFQRQFGITLSQLALLVSLNFAIQMLVDLLCARYAVRVGYRTCVVGANALCGLGLIGLGVLPYALPSAYAGVVCAMVLYALGGGLLEALTSPIVEAMPGEEKAAAMSMLHSFYCWGHVAVVLLSTLYFVTVGIERWRFLPMLWAVLPLANACVFSRVPINTFGAESATMPMRNLLRLPVFWLFFALMLCAGAAEQGMSQWASLFAEQGLRVSKTLGDLLGPCAFAVLMGLSRLLYGRSGSRLNLRACILASSVLCVGCYLLTAFSPGALLPLLGCAVCGFSVGILWPGTLSLSAARCPQGGTALFALLALAGDIGCSVGPGLVGWVSDWWLVAGGVSSVDAIKLGLLAAAVFPLLLAGGALLLRRHTR</sequence>
<feature type="transmembrane region" description="Helical" evidence="7">
    <location>
        <begin position="74"/>
        <end position="94"/>
    </location>
</feature>
<proteinExistence type="inferred from homology"/>
<evidence type="ECO:0000256" key="5">
    <source>
        <dbReference type="ARBA" id="ARBA00022989"/>
    </source>
</evidence>
<organism evidence="8 9">
    <name type="scientific">Candidatus Onthenecus intestinigallinarum</name>
    <dbReference type="NCBI Taxonomy" id="2840875"/>
    <lineage>
        <taxon>Bacteria</taxon>
        <taxon>Bacillati</taxon>
        <taxon>Bacillota</taxon>
        <taxon>Clostridia</taxon>
        <taxon>Eubacteriales</taxon>
        <taxon>Candidatus Onthenecus</taxon>
    </lineage>
</organism>
<keyword evidence="3" id="KW-0813">Transport</keyword>
<accession>A0A9D0ZAZ3</accession>
<reference evidence="8" key="1">
    <citation type="submission" date="2020-10" db="EMBL/GenBank/DDBJ databases">
        <authorList>
            <person name="Gilroy R."/>
        </authorList>
    </citation>
    <scope>NUCLEOTIDE SEQUENCE</scope>
    <source>
        <strain evidence="8">ChiSxjej2B14-6234</strain>
    </source>
</reference>
<evidence type="ECO:0000256" key="6">
    <source>
        <dbReference type="ARBA" id="ARBA00023136"/>
    </source>
</evidence>
<dbReference type="Pfam" id="PF07690">
    <property type="entry name" value="MFS_1"/>
    <property type="match status" value="1"/>
</dbReference>
<evidence type="ECO:0000313" key="8">
    <source>
        <dbReference type="EMBL" id="HIQ72389.1"/>
    </source>
</evidence>
<dbReference type="Proteomes" id="UP000886887">
    <property type="component" value="Unassembled WGS sequence"/>
</dbReference>
<evidence type="ECO:0000256" key="7">
    <source>
        <dbReference type="SAM" id="Phobius"/>
    </source>
</evidence>
<dbReference type="EMBL" id="DVFJ01000034">
    <property type="protein sequence ID" value="HIQ72389.1"/>
    <property type="molecule type" value="Genomic_DNA"/>
</dbReference>
<evidence type="ECO:0000256" key="1">
    <source>
        <dbReference type="ARBA" id="ARBA00004651"/>
    </source>
</evidence>
<feature type="transmembrane region" description="Helical" evidence="7">
    <location>
        <begin position="205"/>
        <end position="224"/>
    </location>
</feature>
<dbReference type="InterPro" id="IPR051788">
    <property type="entry name" value="MFS_Transporter"/>
</dbReference>
<dbReference type="PANTHER" id="PTHR23514:SF3">
    <property type="entry name" value="BYPASS OF STOP CODON PROTEIN 6"/>
    <property type="match status" value="1"/>
</dbReference>
<protein>
    <submittedName>
        <fullName evidence="8">MFS transporter</fullName>
    </submittedName>
</protein>
<dbReference type="GO" id="GO:0005886">
    <property type="term" value="C:plasma membrane"/>
    <property type="evidence" value="ECO:0007669"/>
    <property type="project" value="UniProtKB-SubCell"/>
</dbReference>
<feature type="transmembrane region" description="Helical" evidence="7">
    <location>
        <begin position="141"/>
        <end position="160"/>
    </location>
</feature>
<dbReference type="Gene3D" id="1.20.1250.20">
    <property type="entry name" value="MFS general substrate transporter like domains"/>
    <property type="match status" value="2"/>
</dbReference>
<comment type="caution">
    <text evidence="8">The sequence shown here is derived from an EMBL/GenBank/DDBJ whole genome shotgun (WGS) entry which is preliminary data.</text>
</comment>
<evidence type="ECO:0000256" key="4">
    <source>
        <dbReference type="ARBA" id="ARBA00022692"/>
    </source>
</evidence>
<dbReference type="GO" id="GO:0022857">
    <property type="term" value="F:transmembrane transporter activity"/>
    <property type="evidence" value="ECO:0007669"/>
    <property type="project" value="InterPro"/>
</dbReference>
<dbReference type="InterPro" id="IPR011701">
    <property type="entry name" value="MFS"/>
</dbReference>
<dbReference type="AlphaFoldDB" id="A0A9D0ZAZ3"/>
<dbReference type="InterPro" id="IPR036259">
    <property type="entry name" value="MFS_trans_sf"/>
</dbReference>
<feature type="transmembrane region" description="Helical" evidence="7">
    <location>
        <begin position="335"/>
        <end position="357"/>
    </location>
</feature>
<feature type="transmembrane region" description="Helical" evidence="7">
    <location>
        <begin position="12"/>
        <end position="33"/>
    </location>
</feature>
<feature type="transmembrane region" description="Helical" evidence="7">
    <location>
        <begin position="172"/>
        <end position="193"/>
    </location>
</feature>
<feature type="transmembrane region" description="Helical" evidence="7">
    <location>
        <begin position="299"/>
        <end position="323"/>
    </location>
</feature>
<comment type="subcellular location">
    <subcellularLocation>
        <location evidence="1">Cell membrane</location>
        <topology evidence="1">Multi-pass membrane protein</topology>
    </subcellularLocation>
</comment>
<gene>
    <name evidence="8" type="ORF">IAB73_09310</name>
</gene>
<feature type="transmembrane region" description="Helical" evidence="7">
    <location>
        <begin position="377"/>
        <end position="394"/>
    </location>
</feature>
<reference evidence="8" key="2">
    <citation type="journal article" date="2021" name="PeerJ">
        <title>Extensive microbial diversity within the chicken gut microbiome revealed by metagenomics and culture.</title>
        <authorList>
            <person name="Gilroy R."/>
            <person name="Ravi A."/>
            <person name="Getino M."/>
            <person name="Pursley I."/>
            <person name="Horton D.L."/>
            <person name="Alikhan N.F."/>
            <person name="Baker D."/>
            <person name="Gharbi K."/>
            <person name="Hall N."/>
            <person name="Watson M."/>
            <person name="Adriaenssens E.M."/>
            <person name="Foster-Nyarko E."/>
            <person name="Jarju S."/>
            <person name="Secka A."/>
            <person name="Antonio M."/>
            <person name="Oren A."/>
            <person name="Chaudhuri R.R."/>
            <person name="La Ragione R."/>
            <person name="Hildebrand F."/>
            <person name="Pallen M.J."/>
        </authorList>
    </citation>
    <scope>NUCLEOTIDE SEQUENCE</scope>
    <source>
        <strain evidence="8">ChiSxjej2B14-6234</strain>
    </source>
</reference>
<keyword evidence="4 7" id="KW-0812">Transmembrane</keyword>
<dbReference type="SUPFAM" id="SSF103473">
    <property type="entry name" value="MFS general substrate transporter"/>
    <property type="match status" value="1"/>
</dbReference>
<keyword evidence="5 7" id="KW-1133">Transmembrane helix</keyword>
<dbReference type="PANTHER" id="PTHR23514">
    <property type="entry name" value="BYPASS OF STOP CODON PROTEIN 6"/>
    <property type="match status" value="1"/>
</dbReference>
<feature type="transmembrane region" description="Helical" evidence="7">
    <location>
        <begin position="39"/>
        <end position="62"/>
    </location>
</feature>
<keyword evidence="6 7" id="KW-0472">Membrane</keyword>
<feature type="transmembrane region" description="Helical" evidence="7">
    <location>
        <begin position="100"/>
        <end position="120"/>
    </location>
</feature>
<evidence type="ECO:0000256" key="3">
    <source>
        <dbReference type="ARBA" id="ARBA00022448"/>
    </source>
</evidence>